<dbReference type="EMBL" id="CP015839">
    <property type="protein sequence ID" value="ANG65041.1"/>
    <property type="molecule type" value="Genomic_DNA"/>
</dbReference>
<reference evidence="3" key="1">
    <citation type="submission" date="2016-05" db="EMBL/GenBank/DDBJ databases">
        <authorList>
            <person name="Baek K."/>
            <person name="Yang S.-J."/>
        </authorList>
    </citation>
    <scope>NUCLEOTIDE SEQUENCE [LARGE SCALE GENOMIC DNA]</scope>
    <source>
        <strain evidence="3">ST58-10</strain>
    </source>
</reference>
<reference evidence="2 3" key="2">
    <citation type="journal article" date="2018" name="Int. J. Syst. Evol. Microbiol.">
        <title>Marinobacterium aestuarii sp. nov., a benzene-degrading marine bacterium isolated from estuary sediment.</title>
        <authorList>
            <person name="Bae S.S."/>
            <person name="Jung J."/>
            <person name="Chung D."/>
            <person name="Baek K."/>
        </authorList>
    </citation>
    <scope>NUCLEOTIDE SEQUENCE [LARGE SCALE GENOMIC DNA]</scope>
    <source>
        <strain evidence="2 3">ST58-10</strain>
    </source>
</reference>
<dbReference type="AlphaFoldDB" id="A0A1A9F5A7"/>
<accession>A0A1A9F5A7</accession>
<feature type="domain" description="Sulfatase N-terminal" evidence="1">
    <location>
        <begin position="11"/>
        <end position="300"/>
    </location>
</feature>
<dbReference type="Pfam" id="PF00884">
    <property type="entry name" value="Sulfatase"/>
    <property type="match status" value="1"/>
</dbReference>
<dbReference type="InterPro" id="IPR000917">
    <property type="entry name" value="Sulfatase_N"/>
</dbReference>
<evidence type="ECO:0000259" key="1">
    <source>
        <dbReference type="Pfam" id="PF00884"/>
    </source>
</evidence>
<protein>
    <submittedName>
        <fullName evidence="2">Sulfatase</fullName>
    </submittedName>
</protein>
<name>A0A1A9F5A7_9GAMM</name>
<evidence type="ECO:0000313" key="2">
    <source>
        <dbReference type="EMBL" id="ANG65041.1"/>
    </source>
</evidence>
<dbReference type="STRING" id="1821621.A8C75_00530"/>
<dbReference type="InterPro" id="IPR017850">
    <property type="entry name" value="Alkaline_phosphatase_core_sf"/>
</dbReference>
<sequence>MKSDLELDDPIFQDYLKQQGYNLKHVGKCHVGTPKFVDTFGENVHAWDRWGPPVMDDDRYVEYIGAMGVTAPVYSRELRGTLADRATASTSFGGWIRQRNGDVFPRDAHYSVFLADLAIRQLKASALQAPGKPVFSQIDFFDPHQPYSIPQGYEERYEYLRSVVQVPASFHELQDEGRGSQNPIFRLYHRYWGLYDEELVKDYIACHLLQVELVDYAIGKLFAYLKAEGQWDDTLILFTADHGEMNGRLGLADKGAYFHPDIFRAPMLVKPAGGSIGAPADIATPVSLVDLAPTILQAAGLETPLQMEGASLLDIMATGTRPALEQVYQLGIHVGTNFGFGCQARFGDTAWFYGYSATTGCEELYDLGAVEPVNAIDDPALAGIRARMVRHAGSVMRADKRWSGYFASFRLHNMEHFMDESLDDIQMLKPQL</sequence>
<evidence type="ECO:0000313" key="3">
    <source>
        <dbReference type="Proteomes" id="UP000078070"/>
    </source>
</evidence>
<dbReference type="PANTHER" id="PTHR43108">
    <property type="entry name" value="N-ACETYLGLUCOSAMINE-6-SULFATASE FAMILY MEMBER"/>
    <property type="match status" value="1"/>
</dbReference>
<dbReference type="Proteomes" id="UP000078070">
    <property type="component" value="Chromosome"/>
</dbReference>
<keyword evidence="3" id="KW-1185">Reference proteome</keyword>
<gene>
    <name evidence="2" type="ORF">A8C75_00530</name>
</gene>
<dbReference type="PANTHER" id="PTHR43108:SF8">
    <property type="entry name" value="SD21168P"/>
    <property type="match status" value="1"/>
</dbReference>
<proteinExistence type="predicted"/>
<organism evidence="2 3">
    <name type="scientific">Marinobacterium aestuarii</name>
    <dbReference type="NCBI Taxonomy" id="1821621"/>
    <lineage>
        <taxon>Bacteria</taxon>
        <taxon>Pseudomonadati</taxon>
        <taxon>Pseudomonadota</taxon>
        <taxon>Gammaproteobacteria</taxon>
        <taxon>Oceanospirillales</taxon>
        <taxon>Oceanospirillaceae</taxon>
        <taxon>Marinobacterium</taxon>
    </lineage>
</organism>
<dbReference type="Gene3D" id="3.40.720.10">
    <property type="entry name" value="Alkaline Phosphatase, subunit A"/>
    <property type="match status" value="1"/>
</dbReference>
<dbReference type="SUPFAM" id="SSF53649">
    <property type="entry name" value="Alkaline phosphatase-like"/>
    <property type="match status" value="1"/>
</dbReference>
<dbReference type="KEGG" id="mars:A8C75_00530"/>